<dbReference type="AlphaFoldDB" id="C0QSP6"/>
<evidence type="ECO:0000313" key="3">
    <source>
        <dbReference type="Proteomes" id="UP000001366"/>
    </source>
</evidence>
<organism evidence="2 3">
    <name type="scientific">Persephonella marina (strain DSM 14350 / EX-H1)</name>
    <dbReference type="NCBI Taxonomy" id="123214"/>
    <lineage>
        <taxon>Bacteria</taxon>
        <taxon>Pseudomonadati</taxon>
        <taxon>Aquificota</taxon>
        <taxon>Aquificia</taxon>
        <taxon>Aquificales</taxon>
        <taxon>Hydrogenothermaceae</taxon>
        <taxon>Persephonella</taxon>
    </lineage>
</organism>
<name>C0QSP6_PERMH</name>
<accession>C0QSP6</accession>
<keyword evidence="3" id="KW-1185">Reference proteome</keyword>
<keyword evidence="1" id="KW-1133">Transmembrane helix</keyword>
<evidence type="ECO:0000256" key="1">
    <source>
        <dbReference type="SAM" id="Phobius"/>
    </source>
</evidence>
<protein>
    <submittedName>
        <fullName evidence="2">Uncharacterized protein</fullName>
    </submittedName>
</protein>
<feature type="transmembrane region" description="Helical" evidence="1">
    <location>
        <begin position="41"/>
        <end position="59"/>
    </location>
</feature>
<dbReference type="Proteomes" id="UP000001366">
    <property type="component" value="Chromosome"/>
</dbReference>
<dbReference type="PaxDb" id="123214-PERMA_1931"/>
<evidence type="ECO:0000313" key="2">
    <source>
        <dbReference type="EMBL" id="ACO03522.1"/>
    </source>
</evidence>
<dbReference type="EMBL" id="CP001230">
    <property type="protein sequence ID" value="ACO03522.1"/>
    <property type="molecule type" value="Genomic_DNA"/>
</dbReference>
<keyword evidence="1" id="KW-0812">Transmembrane</keyword>
<gene>
    <name evidence="2" type="ordered locus">PERMA_1931</name>
</gene>
<keyword evidence="1" id="KW-0472">Membrane</keyword>
<feature type="transmembrane region" description="Helical" evidence="1">
    <location>
        <begin position="96"/>
        <end position="116"/>
    </location>
</feature>
<dbReference type="HOGENOM" id="CLU_2035815_0_0_0"/>
<reference evidence="2 3" key="1">
    <citation type="journal article" date="2009" name="J. Bacteriol.">
        <title>Complete and draft genome sequences of six members of the Aquificales.</title>
        <authorList>
            <person name="Reysenbach A.L."/>
            <person name="Hamamura N."/>
            <person name="Podar M."/>
            <person name="Griffiths E."/>
            <person name="Ferreira S."/>
            <person name="Hochstein R."/>
            <person name="Heidelberg J."/>
            <person name="Johnson J."/>
            <person name="Mead D."/>
            <person name="Pohorille A."/>
            <person name="Sarmiento M."/>
            <person name="Schweighofer K."/>
            <person name="Seshadri R."/>
            <person name="Voytek M.A."/>
        </authorList>
    </citation>
    <scope>NUCLEOTIDE SEQUENCE [LARGE SCALE GENOMIC DNA]</scope>
    <source>
        <strain evidence="3">DSM 14350 / EX-H1</strain>
    </source>
</reference>
<feature type="transmembrane region" description="Helical" evidence="1">
    <location>
        <begin position="71"/>
        <end position="90"/>
    </location>
</feature>
<feature type="transmembrane region" description="Helical" evidence="1">
    <location>
        <begin position="12"/>
        <end position="29"/>
    </location>
</feature>
<dbReference type="RefSeq" id="WP_012675761.1">
    <property type="nucleotide sequence ID" value="NC_012440.1"/>
</dbReference>
<sequence>MDNNLFSLRRLYFISLYSSFFYISLLLIILRDNVQPVSINILHQAILGLVSVMPAFFFILKKKMDIFNYDIYRKILIISHIPLVIGFLLSVLNKNYIFFIIIFPVFILAYIIIIPVRKEKA</sequence>
<dbReference type="KEGG" id="pmx:PERMA_1931"/>
<proteinExistence type="predicted"/>
<dbReference type="STRING" id="123214.PERMA_1931"/>